<dbReference type="PROSITE" id="PS51257">
    <property type="entry name" value="PROKAR_LIPOPROTEIN"/>
    <property type="match status" value="1"/>
</dbReference>
<dbReference type="AlphaFoldDB" id="A0A250DIM5"/>
<dbReference type="Proteomes" id="UP000217154">
    <property type="component" value="Chromosome"/>
</dbReference>
<dbReference type="KEGG" id="vbo:CKY39_13370"/>
<sequence>MKKSMLARDGKWKAAALAAVALLAGCDQSASPKEQAVPQASTAVVLDAATGLRWLRCALGQTWQGGRCVGEAEVLSLMDAQERVQALNAKGHESISQWRLPTIVELAALRRCDHGLVDETFTLELSPERESVTVPRWCARETSVPTIDSARFPDTPLRKFWSGSGSEAAQHFYAVDFSNAWIGQNEAAEATHAVRPVADR</sequence>
<gene>
    <name evidence="3" type="ORF">CKY39_13370</name>
</gene>
<dbReference type="Pfam" id="PF07603">
    <property type="entry name" value="Lcl_C"/>
    <property type="match status" value="1"/>
</dbReference>
<feature type="signal peptide" evidence="1">
    <location>
        <begin position="1"/>
        <end position="29"/>
    </location>
</feature>
<keyword evidence="1" id="KW-0732">Signal</keyword>
<evidence type="ECO:0000313" key="3">
    <source>
        <dbReference type="EMBL" id="ATA54102.1"/>
    </source>
</evidence>
<evidence type="ECO:0000259" key="2">
    <source>
        <dbReference type="Pfam" id="PF07603"/>
    </source>
</evidence>
<feature type="domain" description="Lcl C-terminal" evidence="2">
    <location>
        <begin position="44"/>
        <end position="197"/>
    </location>
</feature>
<dbReference type="InterPro" id="IPR011460">
    <property type="entry name" value="Lcl_C"/>
</dbReference>
<evidence type="ECO:0000313" key="4">
    <source>
        <dbReference type="Proteomes" id="UP000217154"/>
    </source>
</evidence>
<evidence type="ECO:0000256" key="1">
    <source>
        <dbReference type="SAM" id="SignalP"/>
    </source>
</evidence>
<reference evidence="3 4" key="1">
    <citation type="submission" date="2017-09" db="EMBL/GenBank/DDBJ databases">
        <title>The diverse metabolic capabilities of V. boronicumulans make it an excellent choice for continued studies on novel biodegradation.</title>
        <authorList>
            <person name="Sun S."/>
        </authorList>
    </citation>
    <scope>NUCLEOTIDE SEQUENCE [LARGE SCALE GENOMIC DNA]</scope>
    <source>
        <strain evidence="3 4">J1</strain>
    </source>
</reference>
<accession>A0A250DIM5</accession>
<protein>
    <recommendedName>
        <fullName evidence="2">Lcl C-terminal domain-containing protein</fullName>
    </recommendedName>
</protein>
<organism evidence="3 4">
    <name type="scientific">Variovorax boronicumulans</name>
    <dbReference type="NCBI Taxonomy" id="436515"/>
    <lineage>
        <taxon>Bacteria</taxon>
        <taxon>Pseudomonadati</taxon>
        <taxon>Pseudomonadota</taxon>
        <taxon>Betaproteobacteria</taxon>
        <taxon>Burkholderiales</taxon>
        <taxon>Comamonadaceae</taxon>
        <taxon>Variovorax</taxon>
    </lineage>
</organism>
<dbReference type="EMBL" id="CP023284">
    <property type="protein sequence ID" value="ATA54102.1"/>
    <property type="molecule type" value="Genomic_DNA"/>
</dbReference>
<proteinExistence type="predicted"/>
<feature type="chain" id="PRO_5012512915" description="Lcl C-terminal domain-containing protein" evidence="1">
    <location>
        <begin position="30"/>
        <end position="200"/>
    </location>
</feature>
<name>A0A250DIM5_9BURK</name>